<feature type="region of interest" description="Disordered" evidence="1">
    <location>
        <begin position="21"/>
        <end position="57"/>
    </location>
</feature>
<dbReference type="RefSeq" id="XP_033400961.1">
    <property type="nucleotide sequence ID" value="XM_033545414.1"/>
</dbReference>
<evidence type="ECO:0000313" key="2">
    <source>
        <dbReference type="EMBL" id="KAF2145249.1"/>
    </source>
</evidence>
<reference evidence="2" key="1">
    <citation type="journal article" date="2020" name="Stud. Mycol.">
        <title>101 Dothideomycetes genomes: a test case for predicting lifestyles and emergence of pathogens.</title>
        <authorList>
            <person name="Haridas S."/>
            <person name="Albert R."/>
            <person name="Binder M."/>
            <person name="Bloem J."/>
            <person name="Labutti K."/>
            <person name="Salamov A."/>
            <person name="Andreopoulos B."/>
            <person name="Baker S."/>
            <person name="Barry K."/>
            <person name="Bills G."/>
            <person name="Bluhm B."/>
            <person name="Cannon C."/>
            <person name="Castanera R."/>
            <person name="Culley D."/>
            <person name="Daum C."/>
            <person name="Ezra D."/>
            <person name="Gonzalez J."/>
            <person name="Henrissat B."/>
            <person name="Kuo A."/>
            <person name="Liang C."/>
            <person name="Lipzen A."/>
            <person name="Lutzoni F."/>
            <person name="Magnuson J."/>
            <person name="Mondo S."/>
            <person name="Nolan M."/>
            <person name="Ohm R."/>
            <person name="Pangilinan J."/>
            <person name="Park H.-J."/>
            <person name="Ramirez L."/>
            <person name="Alfaro M."/>
            <person name="Sun H."/>
            <person name="Tritt A."/>
            <person name="Yoshinaga Y."/>
            <person name="Zwiers L.-H."/>
            <person name="Turgeon B."/>
            <person name="Goodwin S."/>
            <person name="Spatafora J."/>
            <person name="Crous P."/>
            <person name="Grigoriev I."/>
        </authorList>
    </citation>
    <scope>NUCLEOTIDE SEQUENCE</scope>
    <source>
        <strain evidence="2">CBS 121167</strain>
    </source>
</reference>
<dbReference type="GeneID" id="54302920"/>
<feature type="region of interest" description="Disordered" evidence="1">
    <location>
        <begin position="428"/>
        <end position="464"/>
    </location>
</feature>
<feature type="compositionally biased region" description="Low complexity" evidence="1">
    <location>
        <begin position="196"/>
        <end position="206"/>
    </location>
</feature>
<dbReference type="Proteomes" id="UP000799438">
    <property type="component" value="Unassembled WGS sequence"/>
</dbReference>
<evidence type="ECO:0000313" key="3">
    <source>
        <dbReference type="Proteomes" id="UP000799438"/>
    </source>
</evidence>
<feature type="compositionally biased region" description="Basic residues" evidence="1">
    <location>
        <begin position="213"/>
        <end position="223"/>
    </location>
</feature>
<organism evidence="2 3">
    <name type="scientific">Aplosporella prunicola CBS 121167</name>
    <dbReference type="NCBI Taxonomy" id="1176127"/>
    <lineage>
        <taxon>Eukaryota</taxon>
        <taxon>Fungi</taxon>
        <taxon>Dikarya</taxon>
        <taxon>Ascomycota</taxon>
        <taxon>Pezizomycotina</taxon>
        <taxon>Dothideomycetes</taxon>
        <taxon>Dothideomycetes incertae sedis</taxon>
        <taxon>Botryosphaeriales</taxon>
        <taxon>Aplosporellaceae</taxon>
        <taxon>Aplosporella</taxon>
    </lineage>
</organism>
<dbReference type="EMBL" id="ML995478">
    <property type="protein sequence ID" value="KAF2145249.1"/>
    <property type="molecule type" value="Genomic_DNA"/>
</dbReference>
<protein>
    <submittedName>
        <fullName evidence="2">Uncharacterized protein</fullName>
    </submittedName>
</protein>
<feature type="compositionally biased region" description="Polar residues" evidence="1">
    <location>
        <begin position="364"/>
        <end position="376"/>
    </location>
</feature>
<feature type="compositionally biased region" description="Basic and acidic residues" evidence="1">
    <location>
        <begin position="228"/>
        <end position="260"/>
    </location>
</feature>
<feature type="compositionally biased region" description="Basic residues" evidence="1">
    <location>
        <begin position="261"/>
        <end position="270"/>
    </location>
</feature>
<feature type="compositionally biased region" description="Basic and acidic residues" evidence="1">
    <location>
        <begin position="21"/>
        <end position="38"/>
    </location>
</feature>
<name>A0A6A6BM98_9PEZI</name>
<proteinExistence type="predicted"/>
<feature type="region of interest" description="Disordered" evidence="1">
    <location>
        <begin position="170"/>
        <end position="341"/>
    </location>
</feature>
<accession>A0A6A6BM98</accession>
<gene>
    <name evidence="2" type="ORF">K452DRAFT_343865</name>
</gene>
<feature type="compositionally biased region" description="Polar residues" evidence="1">
    <location>
        <begin position="85"/>
        <end position="94"/>
    </location>
</feature>
<feature type="region of interest" description="Disordered" evidence="1">
    <location>
        <begin position="358"/>
        <end position="385"/>
    </location>
</feature>
<feature type="compositionally biased region" description="Basic residues" evidence="1">
    <location>
        <begin position="39"/>
        <end position="48"/>
    </location>
</feature>
<sequence length="553" mass="61138">MPCRPRLPPEERARRKKELRRRYYYEKEKTNPALLERKRQQHQQRKQARLREKRQTSVSIDANRHIAHVGPWLKRHTQHVEQEQQDGFNPTARSAPTPDQALTSQPEEPAQCIEQEQLQESLFSPTARSVAIPDQACTVASTPEQPITFGTGDVTAAPRNEVTISEAMTTTATVAEEAPAERAEKEIRTVPEDPPSSLSSLTALLARMDKPKGGRPPKRRAGRPRNNPLDERSKEYKRMKDAQQKLIHEAEQKRIQEARHRRENRARRRSGLPEDNGNGQESVDVEREYGGSPALDTTLASAAREEETIINDVGMYDEDDDNTIPLTNTSHEPQPHSQLDTSVRPAQARLMTLRETHAQRMEQDQPQDNPTQNGPSQAPAASRPPMLIKWRMVSGTGGATAAPRNEAVTTAATTATIASAASLARAGAAEEAGNPAPAAHASQQQAVRGDVHDDDSSRPGEEGSQSLLHLTMPSLQTNPGTVDSHICAGIVTSRFLYSEPFPKIAAMWNVSETTARAICSSAKEISHNSECIRELVLHCECLPRSGWSVSSHV</sequence>
<feature type="compositionally biased region" description="Polar residues" evidence="1">
    <location>
        <begin position="324"/>
        <end position="341"/>
    </location>
</feature>
<feature type="region of interest" description="Disordered" evidence="1">
    <location>
        <begin position="77"/>
        <end position="109"/>
    </location>
</feature>
<keyword evidence="3" id="KW-1185">Reference proteome</keyword>
<dbReference type="AlphaFoldDB" id="A0A6A6BM98"/>
<feature type="compositionally biased region" description="Basic and acidic residues" evidence="1">
    <location>
        <begin position="179"/>
        <end position="191"/>
    </location>
</feature>
<evidence type="ECO:0000256" key="1">
    <source>
        <dbReference type="SAM" id="MobiDB-lite"/>
    </source>
</evidence>
<feature type="compositionally biased region" description="Basic and acidic residues" evidence="1">
    <location>
        <begin position="449"/>
        <end position="461"/>
    </location>
</feature>
<feature type="compositionally biased region" description="Low complexity" evidence="1">
    <location>
        <begin position="428"/>
        <end position="446"/>
    </location>
</feature>